<protein>
    <submittedName>
        <fullName evidence="1">Uncharacterized protein</fullName>
    </submittedName>
</protein>
<sequence length="52" mass="6037">VRFAPLTVDCPQSNKAVVRLFMKHTHMPVVEISSYPVTVKQNSNRDKKVRRK</sequence>
<dbReference type="EMBL" id="HACG01050567">
    <property type="protein sequence ID" value="CEK97432.1"/>
    <property type="molecule type" value="Transcribed_RNA"/>
</dbReference>
<accession>A0A0B7BX12</accession>
<gene>
    <name evidence="1" type="primary">ORF215780</name>
</gene>
<dbReference type="AlphaFoldDB" id="A0A0B7BX12"/>
<evidence type="ECO:0000313" key="1">
    <source>
        <dbReference type="EMBL" id="CEK97432.1"/>
    </source>
</evidence>
<name>A0A0B7BX12_9EUPU</name>
<reference evidence="1" key="1">
    <citation type="submission" date="2014-12" db="EMBL/GenBank/DDBJ databases">
        <title>Insight into the proteome of Arion vulgaris.</title>
        <authorList>
            <person name="Aradska J."/>
            <person name="Bulat T."/>
            <person name="Smidak R."/>
            <person name="Sarate P."/>
            <person name="Gangsoo J."/>
            <person name="Sialana F."/>
            <person name="Bilban M."/>
            <person name="Lubec G."/>
        </authorList>
    </citation>
    <scope>NUCLEOTIDE SEQUENCE</scope>
    <source>
        <tissue evidence="1">Skin</tissue>
    </source>
</reference>
<organism evidence="1">
    <name type="scientific">Arion vulgaris</name>
    <dbReference type="NCBI Taxonomy" id="1028688"/>
    <lineage>
        <taxon>Eukaryota</taxon>
        <taxon>Metazoa</taxon>
        <taxon>Spiralia</taxon>
        <taxon>Lophotrochozoa</taxon>
        <taxon>Mollusca</taxon>
        <taxon>Gastropoda</taxon>
        <taxon>Heterobranchia</taxon>
        <taxon>Euthyneura</taxon>
        <taxon>Panpulmonata</taxon>
        <taxon>Eupulmonata</taxon>
        <taxon>Stylommatophora</taxon>
        <taxon>Helicina</taxon>
        <taxon>Arionoidea</taxon>
        <taxon>Arionidae</taxon>
        <taxon>Arion</taxon>
    </lineage>
</organism>
<feature type="non-terminal residue" evidence="1">
    <location>
        <position position="1"/>
    </location>
</feature>
<proteinExistence type="predicted"/>